<evidence type="ECO:0000313" key="4">
    <source>
        <dbReference type="Proteomes" id="UP000663850"/>
    </source>
</evidence>
<keyword evidence="2" id="KW-0812">Transmembrane</keyword>
<keyword evidence="2" id="KW-0472">Membrane</keyword>
<feature type="transmembrane region" description="Helical" evidence="2">
    <location>
        <begin position="155"/>
        <end position="177"/>
    </location>
</feature>
<evidence type="ECO:0000256" key="2">
    <source>
        <dbReference type="SAM" id="Phobius"/>
    </source>
</evidence>
<comment type="caution">
    <text evidence="3">The sequence shown here is derived from an EMBL/GenBank/DDBJ whole genome shotgun (WGS) entry which is preliminary data.</text>
</comment>
<sequence>MLTFLAKFWANIVALLTRVALRLVSIFCLLFSICPFDLSHPSLYSHPTPTFITHLHPATSFDRPTLPSFSRGFSPSTAIPQPSDEVCSFTEAIKQVTYKIRHMHMLYQSYALPSHEEPIQVRLTITKITGLNPALPTPADIIGHPSSALVQHEHITQILVAGLFVSLAAALGCVRVLTSEGNYNDSHQHEKSHETSTNPAPELRGTSALVSKGNRNQHLNNIAARSDSIMALYYYQHTLPSSPIS</sequence>
<feature type="non-terminal residue" evidence="3">
    <location>
        <position position="245"/>
    </location>
</feature>
<feature type="region of interest" description="Disordered" evidence="1">
    <location>
        <begin position="184"/>
        <end position="214"/>
    </location>
</feature>
<dbReference type="AlphaFoldDB" id="A0A8H3AKP5"/>
<proteinExistence type="predicted"/>
<accession>A0A8H3AKP5</accession>
<evidence type="ECO:0000256" key="1">
    <source>
        <dbReference type="SAM" id="MobiDB-lite"/>
    </source>
</evidence>
<evidence type="ECO:0000313" key="3">
    <source>
        <dbReference type="EMBL" id="CAE6430906.1"/>
    </source>
</evidence>
<reference evidence="3" key="1">
    <citation type="submission" date="2021-01" db="EMBL/GenBank/DDBJ databases">
        <authorList>
            <person name="Kaushik A."/>
        </authorList>
    </citation>
    <scope>NUCLEOTIDE SEQUENCE</scope>
    <source>
        <strain evidence="3">Type strain: AG8-Rh-89/</strain>
    </source>
</reference>
<gene>
    <name evidence="3" type="ORF">RDB_LOCUS19332</name>
</gene>
<protein>
    <submittedName>
        <fullName evidence="3">Uncharacterized protein</fullName>
    </submittedName>
</protein>
<dbReference type="Proteomes" id="UP000663850">
    <property type="component" value="Unassembled WGS sequence"/>
</dbReference>
<organism evidence="3 4">
    <name type="scientific">Rhizoctonia solani</name>
    <dbReference type="NCBI Taxonomy" id="456999"/>
    <lineage>
        <taxon>Eukaryota</taxon>
        <taxon>Fungi</taxon>
        <taxon>Dikarya</taxon>
        <taxon>Basidiomycota</taxon>
        <taxon>Agaricomycotina</taxon>
        <taxon>Agaricomycetes</taxon>
        <taxon>Cantharellales</taxon>
        <taxon>Ceratobasidiaceae</taxon>
        <taxon>Rhizoctonia</taxon>
    </lineage>
</organism>
<keyword evidence="2" id="KW-1133">Transmembrane helix</keyword>
<dbReference type="EMBL" id="CAJMWZ010001064">
    <property type="protein sequence ID" value="CAE6430906.1"/>
    <property type="molecule type" value="Genomic_DNA"/>
</dbReference>
<feature type="transmembrane region" description="Helical" evidence="2">
    <location>
        <begin position="12"/>
        <end position="33"/>
    </location>
</feature>
<name>A0A8H3AKP5_9AGAM</name>